<proteinExistence type="predicted"/>
<dbReference type="RefSeq" id="WP_156742864.1">
    <property type="nucleotide sequence ID" value="NZ_CACRYJ010000060.1"/>
</dbReference>
<comment type="caution">
    <text evidence="1">The sequence shown here is derived from an EMBL/GenBank/DDBJ whole genome shotgun (WGS) entry which is preliminary data.</text>
</comment>
<keyword evidence="2" id="KW-1185">Reference proteome</keyword>
<reference evidence="1 2" key="1">
    <citation type="submission" date="2019-11" db="EMBL/GenBank/DDBJ databases">
        <authorList>
            <person name="Criscuolo A."/>
        </authorList>
    </citation>
    <scope>NUCLEOTIDE SEQUENCE [LARGE SCALE GENOMIC DNA]</scope>
    <source>
        <strain evidence="1">CIP111667</strain>
    </source>
</reference>
<accession>A0A7M4DQ04</accession>
<dbReference type="AlphaFoldDB" id="A0A7M4DQ04"/>
<dbReference type="SUPFAM" id="SSF50475">
    <property type="entry name" value="FMN-binding split barrel"/>
    <property type="match status" value="1"/>
</dbReference>
<dbReference type="InterPro" id="IPR012349">
    <property type="entry name" value="Split_barrel_FMN-bd"/>
</dbReference>
<evidence type="ECO:0000313" key="2">
    <source>
        <dbReference type="Proteomes" id="UP000419743"/>
    </source>
</evidence>
<evidence type="ECO:0000313" key="1">
    <source>
        <dbReference type="EMBL" id="VZO39548.1"/>
    </source>
</evidence>
<name>A0A7M4DQ04_9MICO</name>
<organism evidence="1 2">
    <name type="scientific">Occultella aeris</name>
    <dbReference type="NCBI Taxonomy" id="2761496"/>
    <lineage>
        <taxon>Bacteria</taxon>
        <taxon>Bacillati</taxon>
        <taxon>Actinomycetota</taxon>
        <taxon>Actinomycetes</taxon>
        <taxon>Micrococcales</taxon>
        <taxon>Ruaniaceae</taxon>
        <taxon>Occultella</taxon>
    </lineage>
</organism>
<dbReference type="EMBL" id="CACRYJ010000060">
    <property type="protein sequence ID" value="VZO39548.1"/>
    <property type="molecule type" value="Genomic_DNA"/>
</dbReference>
<dbReference type="Proteomes" id="UP000419743">
    <property type="component" value="Unassembled WGS sequence"/>
</dbReference>
<sequence length="159" mass="17082">MADLSTDDVWRVLEKQNFMVIGMVSARGMARTAGVMLCAVERVLWFTTNTQEWKAKHLAANGEVSATVPIPKRIPFVPWVKIPAATVTFAGVAQILPAAQMPPHARATLLRGLELGGEERGALIGVGVRPVGDFVTYGVGCSLLEMRDTEKARGRAPAA</sequence>
<protein>
    <submittedName>
        <fullName evidence="1">Pyridoxamine 5'-phosphate oxidase</fullName>
    </submittedName>
</protein>
<gene>
    <name evidence="1" type="ORF">HALOF300_04241</name>
</gene>
<dbReference type="Gene3D" id="2.30.110.10">
    <property type="entry name" value="Electron Transport, Fmn-binding Protein, Chain A"/>
    <property type="match status" value="1"/>
</dbReference>